<dbReference type="AlphaFoldDB" id="A0A8D8TDR3"/>
<name>A0A8D8TDR3_9HEMI</name>
<evidence type="ECO:0000256" key="1">
    <source>
        <dbReference type="SAM" id="MobiDB-lite"/>
    </source>
</evidence>
<organism evidence="2">
    <name type="scientific">Cacopsylla melanoneura</name>
    <dbReference type="NCBI Taxonomy" id="428564"/>
    <lineage>
        <taxon>Eukaryota</taxon>
        <taxon>Metazoa</taxon>
        <taxon>Ecdysozoa</taxon>
        <taxon>Arthropoda</taxon>
        <taxon>Hexapoda</taxon>
        <taxon>Insecta</taxon>
        <taxon>Pterygota</taxon>
        <taxon>Neoptera</taxon>
        <taxon>Paraneoptera</taxon>
        <taxon>Hemiptera</taxon>
        <taxon>Sternorrhyncha</taxon>
        <taxon>Psylloidea</taxon>
        <taxon>Psyllidae</taxon>
        <taxon>Psyllinae</taxon>
        <taxon>Cacopsylla</taxon>
    </lineage>
</organism>
<protein>
    <submittedName>
        <fullName evidence="2">Uncharacterized protein</fullName>
    </submittedName>
</protein>
<accession>A0A8D8TDR3</accession>
<reference evidence="2" key="1">
    <citation type="submission" date="2021-05" db="EMBL/GenBank/DDBJ databases">
        <authorList>
            <person name="Alioto T."/>
            <person name="Alioto T."/>
            <person name="Gomez Garrido J."/>
        </authorList>
    </citation>
    <scope>NUCLEOTIDE SEQUENCE</scope>
</reference>
<dbReference type="EMBL" id="HBUF01271015">
    <property type="protein sequence ID" value="CAG6685156.1"/>
    <property type="molecule type" value="Transcribed_RNA"/>
</dbReference>
<proteinExistence type="predicted"/>
<feature type="region of interest" description="Disordered" evidence="1">
    <location>
        <begin position="1"/>
        <end position="33"/>
    </location>
</feature>
<evidence type="ECO:0000313" key="2">
    <source>
        <dbReference type="EMBL" id="CAG6685156.1"/>
    </source>
</evidence>
<sequence length="118" mass="13963">MARRREKETLSTITRDDDELIGNGREEERDKPNTSYIILGETQVKQNRRGKCGEKYGEDGEREMLGRWIEGTMGKMERGNYGQDGEREMWGRWREGNMGKMKRGKLWGRWRGKCWEDG</sequence>